<evidence type="ECO:0000313" key="6">
    <source>
        <dbReference type="EnsemblMetazoa" id="PHUM509270-PA"/>
    </source>
</evidence>
<keyword evidence="1 2" id="KW-0175">Coiled coil</keyword>
<dbReference type="InterPro" id="IPR043976">
    <property type="entry name" value="GOLGA_cons_dom"/>
</dbReference>
<reference evidence="5" key="1">
    <citation type="submission" date="2007-04" db="EMBL/GenBank/DDBJ databases">
        <title>Annotation of Pediculus humanus corporis strain USDA.</title>
        <authorList>
            <person name="Kirkness E."/>
            <person name="Hannick L."/>
            <person name="Hass B."/>
            <person name="Bruggner R."/>
            <person name="Lawson D."/>
            <person name="Bidwell S."/>
            <person name="Joardar V."/>
            <person name="Caler E."/>
            <person name="Walenz B."/>
            <person name="Inman J."/>
            <person name="Schobel S."/>
            <person name="Galinsky K."/>
            <person name="Amedeo P."/>
            <person name="Strausberg R."/>
        </authorList>
    </citation>
    <scope>NUCLEOTIDE SEQUENCE</scope>
    <source>
        <strain evidence="5">USDA</strain>
    </source>
</reference>
<dbReference type="Proteomes" id="UP000009046">
    <property type="component" value="Unassembled WGS sequence"/>
</dbReference>
<dbReference type="STRING" id="121224.E0VY46"/>
<feature type="compositionally biased region" description="Polar residues" evidence="3">
    <location>
        <begin position="742"/>
        <end position="751"/>
    </location>
</feature>
<reference evidence="5" key="2">
    <citation type="submission" date="2007-04" db="EMBL/GenBank/DDBJ databases">
        <title>The genome of the human body louse.</title>
        <authorList>
            <consortium name="The Human Body Louse Genome Consortium"/>
            <person name="Kirkness E."/>
            <person name="Walenz B."/>
            <person name="Hass B."/>
            <person name="Bruggner R."/>
            <person name="Strausberg R."/>
        </authorList>
    </citation>
    <scope>NUCLEOTIDE SEQUENCE</scope>
    <source>
        <strain evidence="5">USDA</strain>
    </source>
</reference>
<evidence type="ECO:0000256" key="1">
    <source>
        <dbReference type="ARBA" id="ARBA00023054"/>
    </source>
</evidence>
<dbReference type="InterPro" id="IPR024858">
    <property type="entry name" value="GOLGA"/>
</dbReference>
<dbReference type="FunCoup" id="E0VY46">
    <property type="interactions" value="283"/>
</dbReference>
<dbReference type="EMBL" id="AAZO01006198">
    <property type="status" value="NOT_ANNOTATED_CDS"/>
    <property type="molecule type" value="Genomic_DNA"/>
</dbReference>
<dbReference type="HOGENOM" id="CLU_355771_0_0_1"/>
<evidence type="ECO:0000256" key="3">
    <source>
        <dbReference type="SAM" id="MobiDB-lite"/>
    </source>
</evidence>
<keyword evidence="7" id="KW-1185">Reference proteome</keyword>
<sequence>MSLKEFQEKQKLLDGSKQKLINKTFVKTEESSESSSCCTPVLDSNKNYNNENVFDKHTDIGQYNDNKIVSSDHKNFSPTPNNTFALNSETNNNNSSSNFSIKNEVNEENLNLINNKNQSNLELESISNSKSFLPEPDINPVDVSNNINEPLQIELINYAQTIKILVDEKNDVQNELSEMQKVLKEKSDEIIRLNNHILNLTTVINNLNKKISDYENVVKNLNQDNLVKANMLGELQSKLITLSTDYENKEEECAEYKKKYEEKHNECQSLIYNLNNLQSQLSFYQIQPPSDAQTFKMIVLDLENKNAILKQEIDKLEKDVRDGKNENEKSSQKFTAYAEQCNTQLNNLNKQLQELTNENEKLKQMNGAIVSNLQENREDKNNALILNYKTEMADLHAQINDLMEKNGAYEINVNEITDLKNSLVEKTSDLEKAVNDLNEMEVKNRKLREEIENPKPNERLLAAIESDKVAAARAVSQNQKLKNQITEFEEVFVKLNNEKLELTDQLSHEKHINKELQDRLNKLNQDGDDHCHGHDHDHHHSLNDSHSVSKKCESHSDEGDDDLEPLVNDSHEVNELRNIIRQLQDDKIQLKERLNYVMTIKNESGEEVLEENPADIFESEFDDANEKHEDTKLRLRQMEEKVRRTMNEIAVLDEEKEKLEHLVLQLQSETETIGEYVTLYQKQRMLLKQRAQEKDNQLLQLSKDKEELKSKLIALDELVQKMLKEKNNDDSTSFSPDVPVLNNATDGDSNNTAGKIRALINEIGSTNLVKNHSVAFQHCSCCSGRLITV</sequence>
<dbReference type="eggNOG" id="KOG4725">
    <property type="taxonomic scope" value="Eukaryota"/>
</dbReference>
<dbReference type="AlphaFoldDB" id="E0VY46"/>
<organism>
    <name type="scientific">Pediculus humanus subsp. corporis</name>
    <name type="common">Body louse</name>
    <dbReference type="NCBI Taxonomy" id="121224"/>
    <lineage>
        <taxon>Eukaryota</taxon>
        <taxon>Metazoa</taxon>
        <taxon>Ecdysozoa</taxon>
        <taxon>Arthropoda</taxon>
        <taxon>Hexapoda</taxon>
        <taxon>Insecta</taxon>
        <taxon>Pterygota</taxon>
        <taxon>Neoptera</taxon>
        <taxon>Paraneoptera</taxon>
        <taxon>Psocodea</taxon>
        <taxon>Troctomorpha</taxon>
        <taxon>Phthiraptera</taxon>
        <taxon>Anoplura</taxon>
        <taxon>Pediculidae</taxon>
        <taxon>Pediculus</taxon>
    </lineage>
</organism>
<feature type="region of interest" description="Disordered" evidence="3">
    <location>
        <begin position="727"/>
        <end position="751"/>
    </location>
</feature>
<protein>
    <submittedName>
        <fullName evidence="5">DNA double-strand break repair Rad50 ATPase, putative</fullName>
    </submittedName>
</protein>
<dbReference type="EnsemblMetazoa" id="PHUM509270-RA">
    <property type="protein sequence ID" value="PHUM509270-PA"/>
    <property type="gene ID" value="PHUM509270"/>
</dbReference>
<dbReference type="OMA" id="IQVIIAE"/>
<reference evidence="6" key="3">
    <citation type="submission" date="2020-05" db="UniProtKB">
        <authorList>
            <consortium name="EnsemblMetazoa"/>
        </authorList>
    </citation>
    <scope>IDENTIFICATION</scope>
    <source>
        <strain evidence="6">USDA</strain>
    </source>
</reference>
<dbReference type="Pfam" id="PF15070">
    <property type="entry name" value="GOLGA2L5"/>
    <property type="match status" value="2"/>
</dbReference>
<dbReference type="GO" id="GO:0000137">
    <property type="term" value="C:Golgi cis cisterna"/>
    <property type="evidence" value="ECO:0007669"/>
    <property type="project" value="TreeGrafter"/>
</dbReference>
<evidence type="ECO:0000256" key="2">
    <source>
        <dbReference type="SAM" id="Coils"/>
    </source>
</evidence>
<dbReference type="GO" id="GO:0032580">
    <property type="term" value="C:Golgi cisterna membrane"/>
    <property type="evidence" value="ECO:0007669"/>
    <property type="project" value="TreeGrafter"/>
</dbReference>
<dbReference type="InParanoid" id="E0VY46"/>
<proteinExistence type="predicted"/>
<dbReference type="GO" id="GO:0005801">
    <property type="term" value="C:cis-Golgi network"/>
    <property type="evidence" value="ECO:0007669"/>
    <property type="project" value="TreeGrafter"/>
</dbReference>
<feature type="domain" description="Golgin subfamily A conserved" evidence="4">
    <location>
        <begin position="436"/>
        <end position="525"/>
    </location>
</feature>
<dbReference type="CTD" id="8233022"/>
<dbReference type="OrthoDB" id="5978643at2759"/>
<dbReference type="VEuPathDB" id="VectorBase:PHUM509270"/>
<gene>
    <name evidence="6" type="primary">8233022</name>
    <name evidence="5" type="ORF">Phum_PHUM509270</name>
</gene>
<feature type="domain" description="Golgin subfamily A conserved" evidence="4">
    <location>
        <begin position="574"/>
        <end position="728"/>
    </location>
</feature>
<feature type="region of interest" description="Disordered" evidence="3">
    <location>
        <begin position="523"/>
        <end position="567"/>
    </location>
</feature>
<evidence type="ECO:0000313" key="7">
    <source>
        <dbReference type="Proteomes" id="UP000009046"/>
    </source>
</evidence>
<dbReference type="EMBL" id="DS235843">
    <property type="protein sequence ID" value="EEB18302.1"/>
    <property type="molecule type" value="Genomic_DNA"/>
</dbReference>
<accession>E0VY46</accession>
<feature type="compositionally biased region" description="Basic and acidic residues" evidence="3">
    <location>
        <begin position="523"/>
        <end position="543"/>
    </location>
</feature>
<evidence type="ECO:0000313" key="5">
    <source>
        <dbReference type="EMBL" id="EEB18302.1"/>
    </source>
</evidence>
<dbReference type="GeneID" id="8233022"/>
<dbReference type="RefSeq" id="XP_002431040.1">
    <property type="nucleotide sequence ID" value="XM_002430995.1"/>
</dbReference>
<dbReference type="PANTHER" id="PTHR10881">
    <property type="entry name" value="GOLGIN SUBFAMILY A MEMBER-RELATED"/>
    <property type="match status" value="1"/>
</dbReference>
<feature type="coiled-coil region" evidence="2">
    <location>
        <begin position="621"/>
        <end position="725"/>
    </location>
</feature>
<dbReference type="GO" id="GO:0007030">
    <property type="term" value="P:Golgi organization"/>
    <property type="evidence" value="ECO:0007669"/>
    <property type="project" value="TreeGrafter"/>
</dbReference>
<dbReference type="KEGG" id="phu:Phum_PHUM509270"/>
<dbReference type="EMBL" id="AAZO01006199">
    <property type="status" value="NOT_ANNOTATED_CDS"/>
    <property type="molecule type" value="Genomic_DNA"/>
</dbReference>
<dbReference type="PANTHER" id="PTHR10881:SF46">
    <property type="entry name" value="GOLGIN SUBFAMILY A MEMBER 2"/>
    <property type="match status" value="1"/>
</dbReference>
<evidence type="ECO:0000259" key="4">
    <source>
        <dbReference type="Pfam" id="PF15070"/>
    </source>
</evidence>
<name>E0VY46_PEDHC</name>